<dbReference type="Gene3D" id="3.40.50.300">
    <property type="entry name" value="P-loop containing nucleotide triphosphate hydrolases"/>
    <property type="match status" value="1"/>
</dbReference>
<dbReference type="PANTHER" id="PTHR20953">
    <property type="entry name" value="KINASE-RELATED"/>
    <property type="match status" value="1"/>
</dbReference>
<dbReference type="KEGG" id="amur:ADH66_07505"/>
<dbReference type="RefSeq" id="WP_066533879.1">
    <property type="nucleotide sequence ID" value="NZ_CP021422.1"/>
</dbReference>
<evidence type="ECO:0000313" key="7">
    <source>
        <dbReference type="Proteomes" id="UP000596035"/>
    </source>
</evidence>
<dbReference type="PANTHER" id="PTHR20953:SF3">
    <property type="entry name" value="P-LOOP CONTAINING NUCLEOSIDE TRIPHOSPHATE HYDROLASES SUPERFAMILY PROTEIN"/>
    <property type="match status" value="1"/>
</dbReference>
<dbReference type="InterPro" id="IPR003593">
    <property type="entry name" value="AAA+_ATPase"/>
</dbReference>
<accession>A0A1Z2XQ04</accession>
<name>A0A1Z2XQ04_9FIRM</name>
<feature type="domain" description="AAA+ ATPase" evidence="3">
    <location>
        <begin position="148"/>
        <end position="283"/>
    </location>
</feature>
<keyword evidence="1" id="KW-0547">Nucleotide-binding</keyword>
<keyword evidence="6" id="KW-1185">Reference proteome</keyword>
<keyword evidence="2" id="KW-0067">ATP-binding</keyword>
<proteinExistence type="predicted"/>
<reference evidence="4" key="1">
    <citation type="journal article" date="2017" name="Genome Announc.">
        <title>High-Quality Whole-Genome Sequences of the Oligo-Mouse-Microbiota Bacterial Community.</title>
        <authorList>
            <person name="Garzetti D."/>
            <person name="Brugiroux S."/>
            <person name="Bunk B."/>
            <person name="Pukall R."/>
            <person name="McCoy K.D."/>
            <person name="Macpherson A.J."/>
            <person name="Stecher B."/>
        </authorList>
    </citation>
    <scope>NUCLEOTIDE SEQUENCE</scope>
    <source>
        <strain evidence="4">KB18</strain>
    </source>
</reference>
<evidence type="ECO:0000256" key="2">
    <source>
        <dbReference type="ARBA" id="ARBA00022840"/>
    </source>
</evidence>
<organism evidence="5 7">
    <name type="scientific">Acutalibacter muris</name>
    <dbReference type="NCBI Taxonomy" id="1796620"/>
    <lineage>
        <taxon>Bacteria</taxon>
        <taxon>Bacillati</taxon>
        <taxon>Bacillota</taxon>
        <taxon>Clostridia</taxon>
        <taxon>Eubacteriales</taxon>
        <taxon>Acutalibacteraceae</taxon>
        <taxon>Acutalibacter</taxon>
    </lineage>
</organism>
<protein>
    <recommendedName>
        <fullName evidence="3">AAA+ ATPase domain-containing protein</fullName>
    </recommendedName>
</protein>
<dbReference type="Proteomes" id="UP000596035">
    <property type="component" value="Chromosome"/>
</dbReference>
<dbReference type="Proteomes" id="UP000196710">
    <property type="component" value="Chromosome"/>
</dbReference>
<dbReference type="EMBL" id="CP065321">
    <property type="protein sequence ID" value="QQR29804.1"/>
    <property type="molecule type" value="Genomic_DNA"/>
</dbReference>
<evidence type="ECO:0000313" key="5">
    <source>
        <dbReference type="EMBL" id="QQR29804.1"/>
    </source>
</evidence>
<dbReference type="GO" id="GO:0005524">
    <property type="term" value="F:ATP binding"/>
    <property type="evidence" value="ECO:0007669"/>
    <property type="project" value="UniProtKB-KW"/>
</dbReference>
<gene>
    <name evidence="4" type="ORF">ADH66_07505</name>
    <name evidence="5" type="ORF">I5Q82_17555</name>
</gene>
<dbReference type="SMART" id="SM00382">
    <property type="entry name" value="AAA"/>
    <property type="match status" value="1"/>
</dbReference>
<evidence type="ECO:0000259" key="3">
    <source>
        <dbReference type="SMART" id="SM00382"/>
    </source>
</evidence>
<evidence type="ECO:0000313" key="6">
    <source>
        <dbReference type="Proteomes" id="UP000196710"/>
    </source>
</evidence>
<dbReference type="AlphaFoldDB" id="A0A1Z2XQ04"/>
<dbReference type="InterPro" id="IPR045735">
    <property type="entry name" value="Spore_III_AA_AAA+_ATPase"/>
</dbReference>
<dbReference type="CDD" id="cd00009">
    <property type="entry name" value="AAA"/>
    <property type="match status" value="1"/>
</dbReference>
<dbReference type="SUPFAM" id="SSF52540">
    <property type="entry name" value="P-loop containing nucleoside triphosphate hydrolases"/>
    <property type="match status" value="1"/>
</dbReference>
<sequence length="307" mass="32624">MKAFDRIASHIPLYRDDLLALSDRIKAQAQDLRFKAGQPISVCGREGAFFLKRGGADRAPSPGLLSVSAAELQELFFHICGQSVFSHEEEIREGYVQVDGLCRAGVCGTAVLEGSRVKALRDITSIVFRIPRDSPGCGDRLFLSGVDFRDGVLIAGEPGSGKTTILRDIARSLSMGRFGPGRRVAVLDSRGELSAFDLGPLADVLKNCPKAAGFEMAVRSLSPEILLCDELAPGDIDAVKSAARAGVGLIATVHSGKNPRGRYICQELLSTGAFGTLVTLRGRESPCETAAVEIIGNALPVESRAGE</sequence>
<reference evidence="6" key="2">
    <citation type="submission" date="2017-05" db="EMBL/GenBank/DDBJ databases">
        <title>Improved OligoMM genomes.</title>
        <authorList>
            <person name="Garzetti D."/>
        </authorList>
    </citation>
    <scope>NUCLEOTIDE SEQUENCE [LARGE SCALE GENOMIC DNA]</scope>
    <source>
        <strain evidence="6">KB18</strain>
    </source>
</reference>
<dbReference type="InterPro" id="IPR027417">
    <property type="entry name" value="P-loop_NTPase"/>
</dbReference>
<dbReference type="Pfam" id="PF19568">
    <property type="entry name" value="Spore_III_AA"/>
    <property type="match status" value="1"/>
</dbReference>
<evidence type="ECO:0000256" key="1">
    <source>
        <dbReference type="ARBA" id="ARBA00022741"/>
    </source>
</evidence>
<reference evidence="5 7" key="3">
    <citation type="submission" date="2020-11" db="EMBL/GenBank/DDBJ databases">
        <title>Closed and high quality bacterial genomes of the OMM12 community.</title>
        <authorList>
            <person name="Marbouty M."/>
            <person name="Lamy-Besnier Q."/>
            <person name="Debarbieux L."/>
            <person name="Koszul R."/>
        </authorList>
    </citation>
    <scope>NUCLEOTIDE SEQUENCE [LARGE SCALE GENOMIC DNA]</scope>
    <source>
        <strain evidence="5 7">KB18</strain>
    </source>
</reference>
<evidence type="ECO:0000313" key="4">
    <source>
        <dbReference type="EMBL" id="ASB40520.1"/>
    </source>
</evidence>
<dbReference type="EMBL" id="CP021422">
    <property type="protein sequence ID" value="ASB40520.1"/>
    <property type="molecule type" value="Genomic_DNA"/>
</dbReference>